<reference evidence="2" key="1">
    <citation type="journal article" date="2015" name="PeerJ">
        <title>First genomic representation of candidate bacterial phylum KSB3 points to enhanced environmental sensing as a trigger of wastewater bulking.</title>
        <authorList>
            <person name="Sekiguchi Y."/>
            <person name="Ohashi A."/>
            <person name="Parks D.H."/>
            <person name="Yamauchi T."/>
            <person name="Tyson G.W."/>
            <person name="Hugenholtz P."/>
        </authorList>
    </citation>
    <scope>NUCLEOTIDE SEQUENCE [LARGE SCALE GENOMIC DNA]</scope>
</reference>
<dbReference type="EMBL" id="DF820457">
    <property type="protein sequence ID" value="GAK51768.1"/>
    <property type="molecule type" value="Genomic_DNA"/>
</dbReference>
<dbReference type="PIRSF" id="PIRSF002849">
    <property type="entry name" value="AAA_ATPase_chaperone_MoxR_prd"/>
    <property type="match status" value="1"/>
</dbReference>
<dbReference type="Gene3D" id="3.40.50.300">
    <property type="entry name" value="P-loop containing nucleotide triphosphate hydrolases"/>
    <property type="match status" value="1"/>
</dbReference>
<name>A0A081BN02_9BACT</name>
<dbReference type="Pfam" id="PF17863">
    <property type="entry name" value="AAA_lid_2"/>
    <property type="match status" value="1"/>
</dbReference>
<dbReference type="SMART" id="SM00382">
    <property type="entry name" value="AAA"/>
    <property type="match status" value="1"/>
</dbReference>
<dbReference type="PANTHER" id="PTHR42759:SF1">
    <property type="entry name" value="MAGNESIUM-CHELATASE SUBUNIT CHLD"/>
    <property type="match status" value="1"/>
</dbReference>
<dbReference type="GO" id="GO:0005524">
    <property type="term" value="F:ATP binding"/>
    <property type="evidence" value="ECO:0007669"/>
    <property type="project" value="InterPro"/>
</dbReference>
<gene>
    <name evidence="2" type="ORF">U14_03013</name>
</gene>
<dbReference type="Pfam" id="PF07726">
    <property type="entry name" value="AAA_3"/>
    <property type="match status" value="1"/>
</dbReference>
<dbReference type="HOGENOM" id="CLU_034716_3_1_0"/>
<dbReference type="AlphaFoldDB" id="A0A081BN02"/>
<dbReference type="Gene3D" id="1.10.8.80">
    <property type="entry name" value="Magnesium chelatase subunit I, C-Terminal domain"/>
    <property type="match status" value="1"/>
</dbReference>
<sequence length="338" mass="38019">MATPEQQIEMVKQQFDRVHAELSKTIVGQETTVRQLFITLLCGGHALIEGVPGLGKTLLVKSLSQILRLKYSRIQFTPDLMPADILGTNMVKEDEGGNRFFEFFKGPIFGQLILADEINRASPKTQSALLEAMQEQKVTIFGQEYSMTPPFMVLATQNPIEMEGTYPLPEAQIDRFFFKLRVAFPTHEELLHIIEKTTEGQQTELQEVLQADAILQMRSLVREVPIAVHVKNYIIRLIMATHPTDQYATENVKKYVMYGSSPRGVQSLVLAGKASALLDGRYNVSRDDINAIAKPALRHRVVLNIRGEAEGLDPDDLIDEILDSIPEKKIMYPGRVVD</sequence>
<dbReference type="InterPro" id="IPR011703">
    <property type="entry name" value="ATPase_AAA-3"/>
</dbReference>
<proteinExistence type="predicted"/>
<dbReference type="InterPro" id="IPR027417">
    <property type="entry name" value="P-loop_NTPase"/>
</dbReference>
<evidence type="ECO:0000313" key="2">
    <source>
        <dbReference type="EMBL" id="GAK51768.1"/>
    </source>
</evidence>
<organism evidence="2">
    <name type="scientific">Candidatus Moduliflexus flocculans</name>
    <dbReference type="NCBI Taxonomy" id="1499966"/>
    <lineage>
        <taxon>Bacteria</taxon>
        <taxon>Candidatus Moduliflexota</taxon>
        <taxon>Candidatus Moduliflexia</taxon>
        <taxon>Candidatus Moduliflexales</taxon>
        <taxon>Candidatus Moduliflexaceae</taxon>
    </lineage>
</organism>
<dbReference type="GO" id="GO:0016887">
    <property type="term" value="F:ATP hydrolysis activity"/>
    <property type="evidence" value="ECO:0007669"/>
    <property type="project" value="InterPro"/>
</dbReference>
<dbReference type="CDD" id="cd00009">
    <property type="entry name" value="AAA"/>
    <property type="match status" value="1"/>
</dbReference>
<evidence type="ECO:0000313" key="3">
    <source>
        <dbReference type="Proteomes" id="UP000030700"/>
    </source>
</evidence>
<dbReference type="InterPro" id="IPR041628">
    <property type="entry name" value="ChlI/MoxR_AAA_lid"/>
</dbReference>
<protein>
    <submittedName>
        <fullName evidence="2">ATPase associated with various cellular activities AAA_3</fullName>
    </submittedName>
</protein>
<dbReference type="STRING" id="1499966.U14_03013"/>
<accession>A0A081BN02</accession>
<dbReference type="SUPFAM" id="SSF52540">
    <property type="entry name" value="P-loop containing nucleoside triphosphate hydrolases"/>
    <property type="match status" value="1"/>
</dbReference>
<feature type="domain" description="AAA+ ATPase" evidence="1">
    <location>
        <begin position="42"/>
        <end position="186"/>
    </location>
</feature>
<dbReference type="Proteomes" id="UP000030700">
    <property type="component" value="Unassembled WGS sequence"/>
</dbReference>
<dbReference type="InterPro" id="IPR003593">
    <property type="entry name" value="AAA+_ATPase"/>
</dbReference>
<keyword evidence="3" id="KW-1185">Reference proteome</keyword>
<dbReference type="InterPro" id="IPR050764">
    <property type="entry name" value="CbbQ/NirQ/NorQ/GpvN"/>
</dbReference>
<evidence type="ECO:0000259" key="1">
    <source>
        <dbReference type="SMART" id="SM00382"/>
    </source>
</evidence>
<dbReference type="PANTHER" id="PTHR42759">
    <property type="entry name" value="MOXR FAMILY PROTEIN"/>
    <property type="match status" value="1"/>
</dbReference>